<evidence type="ECO:0000256" key="3">
    <source>
        <dbReference type="ARBA" id="ARBA00023004"/>
    </source>
</evidence>
<sequence length="300" mass="34110">MNVTIDKNSGYCFGVEFAIKMAEDEMQESDQLFCLGDIVHNDMEVKRLSEKGLVVIDREKLQELTNCKVLIRAHGEPPETYKTAIENNIELIDASCPVVLKLQHRVKTAFDKMEKEKGQIVIYGKKGHAEVIGLTGQTLEKAIVVMEEKDLDKIDFNKPVTLFSQTTKSTKGFYELKERIENRIKETKGTLTEVDFNANDSICRQVSNREPQLLNFSKENDVIIFVSGKKSSNGKALYQVCKSQNEKSYFVENESEIDPSWFRSEDKIGICGATSTPMWLMEQIKSHITSLEHNLALENN</sequence>
<dbReference type="GO" id="GO:0050992">
    <property type="term" value="P:dimethylallyl diphosphate biosynthetic process"/>
    <property type="evidence" value="ECO:0007669"/>
    <property type="project" value="UniProtKB-UniRule"/>
</dbReference>
<feature type="binding site" evidence="5">
    <location>
        <position position="40"/>
    </location>
    <ligand>
        <name>isopentenyl diphosphate</name>
        <dbReference type="ChEBI" id="CHEBI:128769"/>
    </ligand>
</feature>
<feature type="binding site" evidence="5">
    <location>
        <position position="231"/>
    </location>
    <ligand>
        <name>dimethylallyl diphosphate</name>
        <dbReference type="ChEBI" id="CHEBI:57623"/>
    </ligand>
</feature>
<comment type="pathway">
    <text evidence="5">Isoprenoid biosynthesis; isopentenyl diphosphate biosynthesis via DXP pathway; isopentenyl diphosphate from 1-deoxy-D-xylulose 5-phosphate: step 6/6.</text>
</comment>
<feature type="binding site" evidence="5">
    <location>
        <position position="128"/>
    </location>
    <ligand>
        <name>dimethylallyl diphosphate</name>
        <dbReference type="ChEBI" id="CHEBI:57623"/>
    </ligand>
</feature>
<evidence type="ECO:0000313" key="6">
    <source>
        <dbReference type="EMBL" id="AFL84277.1"/>
    </source>
</evidence>
<feature type="binding site" evidence="5">
    <location>
        <position position="233"/>
    </location>
    <ligand>
        <name>isopentenyl diphosphate</name>
        <dbReference type="ChEBI" id="CHEBI:128769"/>
    </ligand>
</feature>
<gene>
    <name evidence="5" type="primary">ispH</name>
    <name evidence="6" type="ordered locus">Belba_1671</name>
</gene>
<feature type="binding site" evidence="5">
    <location>
        <position position="232"/>
    </location>
    <ligand>
        <name>isopentenyl diphosphate</name>
        <dbReference type="ChEBI" id="CHEBI:128769"/>
    </ligand>
</feature>
<keyword evidence="1 5" id="KW-0004">4Fe-4S</keyword>
<proteinExistence type="inferred from homology"/>
<feature type="binding site" evidence="5">
    <location>
        <position position="128"/>
    </location>
    <ligand>
        <name>isopentenyl diphosphate</name>
        <dbReference type="ChEBI" id="CHEBI:128769"/>
    </ligand>
</feature>
<accession>I3Z4V9</accession>
<dbReference type="Proteomes" id="UP000006050">
    <property type="component" value="Chromosome"/>
</dbReference>
<dbReference type="PANTHER" id="PTHR30426">
    <property type="entry name" value="4-HYDROXY-3-METHYLBUT-2-ENYL DIPHOSPHATE REDUCTASE"/>
    <property type="match status" value="1"/>
</dbReference>
<feature type="active site" description="Proton donor" evidence="5">
    <location>
        <position position="130"/>
    </location>
</feature>
<dbReference type="STRING" id="866536.Belba_1671"/>
<feature type="binding site" evidence="5">
    <location>
        <position position="74"/>
    </location>
    <ligand>
        <name>dimethylallyl diphosphate</name>
        <dbReference type="ChEBI" id="CHEBI:57623"/>
    </ligand>
</feature>
<evidence type="ECO:0000256" key="5">
    <source>
        <dbReference type="HAMAP-Rule" id="MF_00191"/>
    </source>
</evidence>
<dbReference type="CDD" id="cd13944">
    <property type="entry name" value="lytB_ispH"/>
    <property type="match status" value="1"/>
</dbReference>
<feature type="binding site" evidence="5">
    <location>
        <position position="275"/>
    </location>
    <ligand>
        <name>dimethylallyl diphosphate</name>
        <dbReference type="ChEBI" id="CHEBI:57623"/>
    </ligand>
</feature>
<dbReference type="GO" id="GO:0016114">
    <property type="term" value="P:terpenoid biosynthetic process"/>
    <property type="evidence" value="ECO:0007669"/>
    <property type="project" value="UniProtKB-UniRule"/>
</dbReference>
<keyword evidence="5" id="KW-0414">Isoprene biosynthesis</keyword>
<comment type="cofactor">
    <cofactor evidence="5">
        <name>[4Fe-4S] cluster</name>
        <dbReference type="ChEBI" id="CHEBI:49883"/>
    </cofactor>
    <text evidence="5">Binds 1 [4Fe-4S] cluster per subunit.</text>
</comment>
<dbReference type="RefSeq" id="WP_014772261.1">
    <property type="nucleotide sequence ID" value="NC_018010.1"/>
</dbReference>
<feature type="binding site" evidence="5">
    <location>
        <position position="275"/>
    </location>
    <ligand>
        <name>isopentenyl diphosphate</name>
        <dbReference type="ChEBI" id="CHEBI:128769"/>
    </ligand>
</feature>
<comment type="similarity">
    <text evidence="5">Belongs to the IspH family.</text>
</comment>
<evidence type="ECO:0000313" key="7">
    <source>
        <dbReference type="Proteomes" id="UP000006050"/>
    </source>
</evidence>
<feature type="binding site" evidence="5">
    <location>
        <position position="12"/>
    </location>
    <ligand>
        <name>[4Fe-4S] cluster</name>
        <dbReference type="ChEBI" id="CHEBI:49883"/>
    </ligand>
</feature>
<evidence type="ECO:0000256" key="4">
    <source>
        <dbReference type="ARBA" id="ARBA00023014"/>
    </source>
</evidence>
<organism evidence="6 7">
    <name type="scientific">Belliella baltica (strain DSM 15883 / CIP 108006 / LMG 21964 / BA134)</name>
    <dbReference type="NCBI Taxonomy" id="866536"/>
    <lineage>
        <taxon>Bacteria</taxon>
        <taxon>Pseudomonadati</taxon>
        <taxon>Bacteroidota</taxon>
        <taxon>Cytophagia</taxon>
        <taxon>Cytophagales</taxon>
        <taxon>Cyclobacteriaceae</taxon>
        <taxon>Belliella</taxon>
    </lineage>
</organism>
<dbReference type="eggNOG" id="COG0761">
    <property type="taxonomic scope" value="Bacteria"/>
</dbReference>
<dbReference type="KEGG" id="bbd:Belba_1671"/>
<comment type="catalytic activity">
    <reaction evidence="5">
        <text>isopentenyl diphosphate + 2 oxidized [2Fe-2S]-[ferredoxin] + H2O = (2E)-4-hydroxy-3-methylbut-2-enyl diphosphate + 2 reduced [2Fe-2S]-[ferredoxin] + 2 H(+)</text>
        <dbReference type="Rhea" id="RHEA:24488"/>
        <dbReference type="Rhea" id="RHEA-COMP:10000"/>
        <dbReference type="Rhea" id="RHEA-COMP:10001"/>
        <dbReference type="ChEBI" id="CHEBI:15377"/>
        <dbReference type="ChEBI" id="CHEBI:15378"/>
        <dbReference type="ChEBI" id="CHEBI:33737"/>
        <dbReference type="ChEBI" id="CHEBI:33738"/>
        <dbReference type="ChEBI" id="CHEBI:128753"/>
        <dbReference type="ChEBI" id="CHEBI:128769"/>
        <dbReference type="EC" id="1.17.7.4"/>
    </reaction>
</comment>
<keyword evidence="7" id="KW-1185">Reference proteome</keyword>
<feature type="binding site" evidence="5">
    <location>
        <position position="231"/>
    </location>
    <ligand>
        <name>isopentenyl diphosphate</name>
        <dbReference type="ChEBI" id="CHEBI:128769"/>
    </ligand>
</feature>
<dbReference type="Gene3D" id="3.40.1010.20">
    <property type="entry name" value="4-hydroxy-3-methylbut-2-enyl diphosphate reductase, catalytic domain"/>
    <property type="match status" value="2"/>
</dbReference>
<reference evidence="7" key="1">
    <citation type="submission" date="2012-06" db="EMBL/GenBank/DDBJ databases">
        <title>The complete genome of Belliella baltica DSM 15883.</title>
        <authorList>
            <person name="Lucas S."/>
            <person name="Copeland A."/>
            <person name="Lapidus A."/>
            <person name="Goodwin L."/>
            <person name="Pitluck S."/>
            <person name="Peters L."/>
            <person name="Mikhailova N."/>
            <person name="Davenport K."/>
            <person name="Kyrpides N."/>
            <person name="Mavromatis K."/>
            <person name="Pagani I."/>
            <person name="Ivanova N."/>
            <person name="Ovchinnikova G."/>
            <person name="Zeytun A."/>
            <person name="Detter J.C."/>
            <person name="Han C."/>
            <person name="Land M."/>
            <person name="Hauser L."/>
            <person name="Markowitz V."/>
            <person name="Cheng J.-F."/>
            <person name="Hugenholtz P."/>
            <person name="Woyke T."/>
            <person name="Wu D."/>
            <person name="Tindall B."/>
            <person name="Pomrenke H."/>
            <person name="Brambilla E."/>
            <person name="Klenk H.-P."/>
            <person name="Eisen J.A."/>
        </authorList>
    </citation>
    <scope>NUCLEOTIDE SEQUENCE [LARGE SCALE GENOMIC DNA]</scope>
    <source>
        <strain evidence="7">DSM 15883 / CIP 108006 / LMG 21964 / BA134</strain>
    </source>
</reference>
<evidence type="ECO:0000256" key="1">
    <source>
        <dbReference type="ARBA" id="ARBA00022485"/>
    </source>
</evidence>
<dbReference type="InterPro" id="IPR003451">
    <property type="entry name" value="LytB/IspH"/>
</dbReference>
<dbReference type="GO" id="GO:0019288">
    <property type="term" value="P:isopentenyl diphosphate biosynthetic process, methylerythritol 4-phosphate pathway"/>
    <property type="evidence" value="ECO:0007669"/>
    <property type="project" value="UniProtKB-UniRule"/>
</dbReference>
<dbReference type="OrthoDB" id="9777362at2"/>
<name>I3Z4V9_BELBD</name>
<dbReference type="GO" id="GO:0051745">
    <property type="term" value="F:4-hydroxy-3-methylbut-2-enyl diphosphate reductase activity"/>
    <property type="evidence" value="ECO:0007669"/>
    <property type="project" value="UniProtKB-UniRule"/>
</dbReference>
<feature type="binding site" evidence="5">
    <location>
        <position position="203"/>
    </location>
    <ligand>
        <name>[4Fe-4S] cluster</name>
        <dbReference type="ChEBI" id="CHEBI:49883"/>
    </ligand>
</feature>
<dbReference type="UniPathway" id="UPA00059">
    <property type="reaction ID" value="UER00105"/>
</dbReference>
<feature type="binding site" evidence="5">
    <location>
        <position position="232"/>
    </location>
    <ligand>
        <name>(2E)-4-hydroxy-3-methylbut-2-enyl diphosphate</name>
        <dbReference type="ChEBI" id="CHEBI:128753"/>
    </ligand>
</feature>
<feature type="binding site" evidence="5">
    <location>
        <position position="232"/>
    </location>
    <ligand>
        <name>dimethylallyl diphosphate</name>
        <dbReference type="ChEBI" id="CHEBI:57623"/>
    </ligand>
</feature>
<comment type="pathway">
    <text evidence="5">Isoprenoid biosynthesis; dimethylallyl diphosphate biosynthesis; dimethylallyl diphosphate from (2E)-4-hydroxy-3-methylbutenyl diphosphate: step 1/1.</text>
</comment>
<protein>
    <recommendedName>
        <fullName evidence="5">4-hydroxy-3-methylbut-2-enyl diphosphate reductase</fullName>
        <shortName evidence="5">HMBPP reductase</shortName>
        <ecNumber evidence="5">1.17.7.4</ecNumber>
    </recommendedName>
</protein>
<dbReference type="GO" id="GO:0051539">
    <property type="term" value="F:4 iron, 4 sulfur cluster binding"/>
    <property type="evidence" value="ECO:0007669"/>
    <property type="project" value="UniProtKB-UniRule"/>
</dbReference>
<feature type="binding site" evidence="5">
    <location>
        <position position="231"/>
    </location>
    <ligand>
        <name>(2E)-4-hydroxy-3-methylbut-2-enyl diphosphate</name>
        <dbReference type="ChEBI" id="CHEBI:128753"/>
    </ligand>
</feature>
<keyword evidence="5 6" id="KW-0560">Oxidoreductase</keyword>
<comment type="function">
    <text evidence="5">Catalyzes the conversion of 1-hydroxy-2-methyl-2-(E)-butenyl 4-diphosphate (HMBPP) into a mixture of isopentenyl diphosphate (IPP) and dimethylallyl diphosphate (DMAPP). Acts in the terminal step of the DOXP/MEP pathway for isoprenoid precursor biosynthesis.</text>
</comment>
<dbReference type="Gene3D" id="3.40.50.11270">
    <property type="match status" value="1"/>
</dbReference>
<feature type="binding site" evidence="5">
    <location>
        <position position="275"/>
    </location>
    <ligand>
        <name>(2E)-4-hydroxy-3-methylbut-2-enyl diphosphate</name>
        <dbReference type="ChEBI" id="CHEBI:128753"/>
    </ligand>
</feature>
<dbReference type="EMBL" id="CP003281">
    <property type="protein sequence ID" value="AFL84277.1"/>
    <property type="molecule type" value="Genomic_DNA"/>
</dbReference>
<feature type="binding site" evidence="5">
    <location>
        <position position="74"/>
    </location>
    <ligand>
        <name>(2E)-4-hydroxy-3-methylbut-2-enyl diphosphate</name>
        <dbReference type="ChEBI" id="CHEBI:128753"/>
    </ligand>
</feature>
<dbReference type="HAMAP" id="MF_00191">
    <property type="entry name" value="IspH"/>
    <property type="match status" value="1"/>
</dbReference>
<keyword evidence="2 5" id="KW-0479">Metal-binding</keyword>
<comment type="catalytic activity">
    <reaction evidence="5">
        <text>dimethylallyl diphosphate + 2 oxidized [2Fe-2S]-[ferredoxin] + H2O = (2E)-4-hydroxy-3-methylbut-2-enyl diphosphate + 2 reduced [2Fe-2S]-[ferredoxin] + 2 H(+)</text>
        <dbReference type="Rhea" id="RHEA:24825"/>
        <dbReference type="Rhea" id="RHEA-COMP:10000"/>
        <dbReference type="Rhea" id="RHEA-COMP:10001"/>
        <dbReference type="ChEBI" id="CHEBI:15377"/>
        <dbReference type="ChEBI" id="CHEBI:15378"/>
        <dbReference type="ChEBI" id="CHEBI:33737"/>
        <dbReference type="ChEBI" id="CHEBI:33738"/>
        <dbReference type="ChEBI" id="CHEBI:57623"/>
        <dbReference type="ChEBI" id="CHEBI:128753"/>
        <dbReference type="EC" id="1.17.7.4"/>
    </reaction>
</comment>
<keyword evidence="4 5" id="KW-0411">Iron-sulfur</keyword>
<dbReference type="NCBIfam" id="NF002187">
    <property type="entry name" value="PRK01045.1-1"/>
    <property type="match status" value="1"/>
</dbReference>
<feature type="binding site" evidence="5">
    <location>
        <position position="233"/>
    </location>
    <ligand>
        <name>dimethylallyl diphosphate</name>
        <dbReference type="ChEBI" id="CHEBI:57623"/>
    </ligand>
</feature>
<dbReference type="GO" id="GO:0046872">
    <property type="term" value="F:metal ion binding"/>
    <property type="evidence" value="ECO:0007669"/>
    <property type="project" value="UniProtKB-KW"/>
</dbReference>
<feature type="binding site" evidence="5">
    <location>
        <position position="40"/>
    </location>
    <ligand>
        <name>dimethylallyl diphosphate</name>
        <dbReference type="ChEBI" id="CHEBI:57623"/>
    </ligand>
</feature>
<feature type="binding site" evidence="5">
    <location>
        <position position="166"/>
    </location>
    <ligand>
        <name>(2E)-4-hydroxy-3-methylbut-2-enyl diphosphate</name>
        <dbReference type="ChEBI" id="CHEBI:128753"/>
    </ligand>
</feature>
<feature type="binding site" evidence="5">
    <location>
        <position position="96"/>
    </location>
    <ligand>
        <name>[4Fe-4S] cluster</name>
        <dbReference type="ChEBI" id="CHEBI:49883"/>
    </ligand>
</feature>
<dbReference type="NCBIfam" id="TIGR00216">
    <property type="entry name" value="ispH_lytB"/>
    <property type="match status" value="1"/>
</dbReference>
<dbReference type="HOGENOM" id="CLU_027486_0_1_10"/>
<dbReference type="PANTHER" id="PTHR30426:SF0">
    <property type="entry name" value="4-HYDROXY-3-METHYLBUT-2-ENYL DIPHOSPHATE REDUCTASE"/>
    <property type="match status" value="1"/>
</dbReference>
<evidence type="ECO:0000256" key="2">
    <source>
        <dbReference type="ARBA" id="ARBA00022723"/>
    </source>
</evidence>
<dbReference type="PATRIC" id="fig|866536.3.peg.1731"/>
<feature type="binding site" evidence="5">
    <location>
        <position position="128"/>
    </location>
    <ligand>
        <name>(2E)-4-hydroxy-3-methylbut-2-enyl diphosphate</name>
        <dbReference type="ChEBI" id="CHEBI:128753"/>
    </ligand>
</feature>
<keyword evidence="3 5" id="KW-0408">Iron</keyword>
<dbReference type="UniPathway" id="UPA00056">
    <property type="reaction ID" value="UER00097"/>
</dbReference>
<dbReference type="Pfam" id="PF02401">
    <property type="entry name" value="LYTB"/>
    <property type="match status" value="1"/>
</dbReference>
<dbReference type="AlphaFoldDB" id="I3Z4V9"/>
<dbReference type="EC" id="1.17.7.4" evidence="5"/>
<feature type="binding site" evidence="5">
    <location>
        <position position="233"/>
    </location>
    <ligand>
        <name>(2E)-4-hydroxy-3-methylbut-2-enyl diphosphate</name>
        <dbReference type="ChEBI" id="CHEBI:128753"/>
    </ligand>
</feature>
<feature type="binding site" evidence="5">
    <location>
        <position position="40"/>
    </location>
    <ligand>
        <name>(2E)-4-hydroxy-3-methylbut-2-enyl diphosphate</name>
        <dbReference type="ChEBI" id="CHEBI:128753"/>
    </ligand>
</feature>
<feature type="binding site" evidence="5">
    <location>
        <position position="74"/>
    </location>
    <ligand>
        <name>isopentenyl diphosphate</name>
        <dbReference type="ChEBI" id="CHEBI:128769"/>
    </ligand>
</feature>